<dbReference type="InterPro" id="IPR023753">
    <property type="entry name" value="FAD/NAD-binding_dom"/>
</dbReference>
<evidence type="ECO:0000313" key="3">
    <source>
        <dbReference type="EMBL" id="BBG28123.1"/>
    </source>
</evidence>
<dbReference type="Pfam" id="PF07992">
    <property type="entry name" value="Pyr_redox_2"/>
    <property type="match status" value="1"/>
</dbReference>
<reference evidence="5" key="1">
    <citation type="submission" date="2018-09" db="EMBL/GenBank/DDBJ databases">
        <title>Complete Genome Sequencing of Sulfolobus sp. JCM 16834.</title>
        <authorList>
            <person name="Kato S."/>
            <person name="Itoh T."/>
            <person name="Ohkuma M."/>
        </authorList>
    </citation>
    <scope>NUCLEOTIDE SEQUENCE [LARGE SCALE GENOMIC DNA]</scope>
    <source>
        <strain evidence="5">IC-007</strain>
    </source>
</reference>
<evidence type="ECO:0000259" key="1">
    <source>
        <dbReference type="Pfam" id="PF07992"/>
    </source>
</evidence>
<sequence length="381" mass="42304">MKVLILGAGYGGLTVAHRLKEYLGEDIEITVVSKSRSIYENTIFPAILTNDVKVEDTVFDGLEVMRRKGNLFVEAEVKDVNLQSKEVKTSKGTFDYDYLVLALGGGYEENFNKISGHEHAFMHHPLSDFLKIKEKLASMDEINAVIGNYTGSPIEGPSYQLALIVRNEINRRGIKGKVTLVTQSPNGVFGMLPVKEISERANRLFEENGIELVKGDSIVEVRKDKVVTRNGKEIGSNFVSILPKLSVPSLLRETSIVNERGYVEVEFPSFRTKRFHDVFAIGDLAEGMIPARTARGAMIAGENVSSTLAKEIKGVEKPLYKQGIICMFHGGEVAGMLRFDVKDKPHVSLLVNPVFSKLKIMYSRMLVATGFNVPYHAAPFF</sequence>
<dbReference type="InterPro" id="IPR052541">
    <property type="entry name" value="SQRD"/>
</dbReference>
<dbReference type="GeneID" id="41718948"/>
<keyword evidence="4" id="KW-1185">Reference proteome</keyword>
<dbReference type="Proteomes" id="UP000325030">
    <property type="component" value="Chromosome"/>
</dbReference>
<evidence type="ECO:0000313" key="4">
    <source>
        <dbReference type="Proteomes" id="UP000322983"/>
    </source>
</evidence>
<name>A0A510E6G4_9CREN</name>
<dbReference type="OrthoDB" id="38899at2157"/>
<dbReference type="Gene3D" id="3.50.50.100">
    <property type="match status" value="1"/>
</dbReference>
<proteinExistence type="predicted"/>
<dbReference type="AlphaFoldDB" id="A0A510E6G4"/>
<dbReference type="SUPFAM" id="SSF51905">
    <property type="entry name" value="FAD/NAD(P)-binding domain"/>
    <property type="match status" value="1"/>
</dbReference>
<accession>A0A510DYT3</accession>
<dbReference type="EMBL" id="AP018929">
    <property type="protein sequence ID" value="BBG25329.1"/>
    <property type="molecule type" value="Genomic_DNA"/>
</dbReference>
<dbReference type="STRING" id="1294262.GCA_001316085_02616"/>
<dbReference type="PANTHER" id="PTHR43755">
    <property type="match status" value="1"/>
</dbReference>
<accession>A0A510E6G4</accession>
<reference evidence="3 4" key="2">
    <citation type="journal article" date="2020" name="Int. J. Syst. Evol. Microbiol.">
        <title>Sulfuracidifex tepidarius gen. nov., sp. nov. and transfer of Sulfolobus metallicus Huber and Stetter 1992 to the genus Sulfuracidifex as Sulfuracidifex metallicus comb. nov.</title>
        <authorList>
            <person name="Itoh T."/>
            <person name="Miura T."/>
            <person name="Sakai H.D."/>
            <person name="Kato S."/>
            <person name="Ohkuma M."/>
            <person name="Takashina T."/>
        </authorList>
    </citation>
    <scope>NUCLEOTIDE SEQUENCE</scope>
    <source>
        <strain evidence="2 4">IC-006</strain>
        <strain evidence="3">IC-007</strain>
    </source>
</reference>
<evidence type="ECO:0000313" key="5">
    <source>
        <dbReference type="Proteomes" id="UP000325030"/>
    </source>
</evidence>
<dbReference type="GO" id="GO:0016491">
    <property type="term" value="F:oxidoreductase activity"/>
    <property type="evidence" value="ECO:0007669"/>
    <property type="project" value="InterPro"/>
</dbReference>
<organism evidence="3 5">
    <name type="scientific">Sulfuracidifex tepidarius</name>
    <dbReference type="NCBI Taxonomy" id="1294262"/>
    <lineage>
        <taxon>Archaea</taxon>
        <taxon>Thermoproteota</taxon>
        <taxon>Thermoprotei</taxon>
        <taxon>Sulfolobales</taxon>
        <taxon>Sulfolobaceae</taxon>
        <taxon>Sulfuracidifex</taxon>
    </lineage>
</organism>
<dbReference type="RefSeq" id="WP_054846568.1">
    <property type="nucleotide sequence ID" value="NZ_AP018929.1"/>
</dbReference>
<gene>
    <name evidence="2" type="ORF">IC006_2664</name>
    <name evidence="3" type="ORF">IC007_2678</name>
</gene>
<dbReference type="Proteomes" id="UP000322983">
    <property type="component" value="Chromosome"/>
</dbReference>
<evidence type="ECO:0000313" key="2">
    <source>
        <dbReference type="EMBL" id="BBG25329.1"/>
    </source>
</evidence>
<dbReference type="InterPro" id="IPR036188">
    <property type="entry name" value="FAD/NAD-bd_sf"/>
</dbReference>
<dbReference type="KEGG" id="step:IC006_2664"/>
<dbReference type="PANTHER" id="PTHR43755:SF1">
    <property type="entry name" value="FAD-DEPENDENT PYRIDINE NUCLEOTIDE-DISULPHIDE OXIDOREDUCTASE"/>
    <property type="match status" value="1"/>
</dbReference>
<dbReference type="EMBL" id="AP018930">
    <property type="protein sequence ID" value="BBG28123.1"/>
    <property type="molecule type" value="Genomic_DNA"/>
</dbReference>
<protein>
    <submittedName>
        <fullName evidence="3">Sulfide-quinone reductase</fullName>
    </submittedName>
</protein>
<feature type="domain" description="FAD/NAD(P)-binding" evidence="1">
    <location>
        <begin position="1"/>
        <end position="294"/>
    </location>
</feature>